<proteinExistence type="inferred from homology"/>
<dbReference type="Pfam" id="PF01565">
    <property type="entry name" value="FAD_binding_4"/>
    <property type="match status" value="1"/>
</dbReference>
<dbReference type="InterPro" id="IPR016169">
    <property type="entry name" value="FAD-bd_PCMH_sub2"/>
</dbReference>
<reference evidence="8" key="1">
    <citation type="journal article" date="2019" name="Int. J. Syst. Evol. Microbiol.">
        <title>The Global Catalogue of Microorganisms (GCM) 10K type strain sequencing project: providing services to taxonomists for standard genome sequencing and annotation.</title>
        <authorList>
            <consortium name="The Broad Institute Genomics Platform"/>
            <consortium name="The Broad Institute Genome Sequencing Center for Infectious Disease"/>
            <person name="Wu L."/>
            <person name="Ma J."/>
        </authorList>
    </citation>
    <scope>NUCLEOTIDE SEQUENCE [LARGE SCALE GENOMIC DNA]</scope>
    <source>
        <strain evidence="8">JCM 3296</strain>
    </source>
</reference>
<dbReference type="Proteomes" id="UP000649573">
    <property type="component" value="Unassembled WGS sequence"/>
</dbReference>
<evidence type="ECO:0000313" key="8">
    <source>
        <dbReference type="Proteomes" id="UP000649573"/>
    </source>
</evidence>
<evidence type="ECO:0000256" key="2">
    <source>
        <dbReference type="ARBA" id="ARBA00005466"/>
    </source>
</evidence>
<keyword evidence="8" id="KW-1185">Reference proteome</keyword>
<dbReference type="EMBL" id="BMRE01000066">
    <property type="protein sequence ID" value="GGU78339.1"/>
    <property type="molecule type" value="Genomic_DNA"/>
</dbReference>
<evidence type="ECO:0000256" key="4">
    <source>
        <dbReference type="ARBA" id="ARBA00022827"/>
    </source>
</evidence>
<sequence>MRFASRHRLRVTTSRRPNPGDLALDLTALKGITISGYTAEVQAGATWAELDAATQAHGLATPGPRLSRATVAGAVLGRAQGWLTPLHGTTADNLVHAECIAADGRLVTGEPQGVITSVRLKLHPLGHKVYGGVLLYRLADAPAALGVLGELASRGREFAGLAAYVTAPPERFVPGDLVGRRVLAVVPAFMGDPVIGASYARPLRVKARPLVDQARPLPYVEQQSLFDRYVPHDLRCGTSEVSALTPELLRHFEDTSTALRVLVPNRSGWTVHEGEQ</sequence>
<dbReference type="Gene3D" id="3.40.462.20">
    <property type="match status" value="1"/>
</dbReference>
<dbReference type="PANTHER" id="PTHR42973:SF39">
    <property type="entry name" value="FAD-BINDING PCMH-TYPE DOMAIN-CONTAINING PROTEIN"/>
    <property type="match status" value="1"/>
</dbReference>
<dbReference type="InterPro" id="IPR006094">
    <property type="entry name" value="Oxid_FAD_bind_N"/>
</dbReference>
<evidence type="ECO:0000256" key="5">
    <source>
        <dbReference type="ARBA" id="ARBA00023002"/>
    </source>
</evidence>
<protein>
    <recommendedName>
        <fullName evidence="6">FAD linked oxidase N-terminal domain-containing protein</fullName>
    </recommendedName>
</protein>
<dbReference type="InterPro" id="IPR050416">
    <property type="entry name" value="FAD-linked_Oxidoreductase"/>
</dbReference>
<accession>A0ABQ2VBB2</accession>
<evidence type="ECO:0000256" key="3">
    <source>
        <dbReference type="ARBA" id="ARBA00022630"/>
    </source>
</evidence>
<evidence type="ECO:0000256" key="1">
    <source>
        <dbReference type="ARBA" id="ARBA00001974"/>
    </source>
</evidence>
<evidence type="ECO:0000259" key="6">
    <source>
        <dbReference type="Pfam" id="PF01565"/>
    </source>
</evidence>
<organism evidence="7 8">
    <name type="scientific">Lentzea flava</name>
    <dbReference type="NCBI Taxonomy" id="103732"/>
    <lineage>
        <taxon>Bacteria</taxon>
        <taxon>Bacillati</taxon>
        <taxon>Actinomycetota</taxon>
        <taxon>Actinomycetes</taxon>
        <taxon>Pseudonocardiales</taxon>
        <taxon>Pseudonocardiaceae</taxon>
        <taxon>Lentzea</taxon>
    </lineage>
</organism>
<comment type="caution">
    <text evidence="7">The sequence shown here is derived from an EMBL/GenBank/DDBJ whole genome shotgun (WGS) entry which is preliminary data.</text>
</comment>
<keyword evidence="4" id="KW-0274">FAD</keyword>
<name>A0ABQ2VBB2_9PSEU</name>
<dbReference type="InterPro" id="IPR036318">
    <property type="entry name" value="FAD-bd_PCMH-like_sf"/>
</dbReference>
<comment type="similarity">
    <text evidence="2">Belongs to the oxygen-dependent FAD-linked oxidoreductase family.</text>
</comment>
<comment type="cofactor">
    <cofactor evidence="1">
        <name>FAD</name>
        <dbReference type="ChEBI" id="CHEBI:57692"/>
    </cofactor>
</comment>
<keyword evidence="5" id="KW-0560">Oxidoreductase</keyword>
<dbReference type="Gene3D" id="3.30.465.10">
    <property type="match status" value="1"/>
</dbReference>
<dbReference type="SUPFAM" id="SSF56176">
    <property type="entry name" value="FAD-binding/transporter-associated domain-like"/>
    <property type="match status" value="1"/>
</dbReference>
<gene>
    <name evidence="7" type="ORF">GCM10010178_81710</name>
</gene>
<dbReference type="PANTHER" id="PTHR42973">
    <property type="entry name" value="BINDING OXIDOREDUCTASE, PUTATIVE (AFU_ORTHOLOGUE AFUA_1G17690)-RELATED"/>
    <property type="match status" value="1"/>
</dbReference>
<keyword evidence="3" id="KW-0285">Flavoprotein</keyword>
<feature type="domain" description="FAD linked oxidase N-terminal" evidence="6">
    <location>
        <begin position="19"/>
        <end position="108"/>
    </location>
</feature>
<evidence type="ECO:0000313" key="7">
    <source>
        <dbReference type="EMBL" id="GGU78339.1"/>
    </source>
</evidence>